<proteinExistence type="predicted"/>
<organism evidence="1 2">
    <name type="scientific">Panagrolaimus davidi</name>
    <dbReference type="NCBI Taxonomy" id="227884"/>
    <lineage>
        <taxon>Eukaryota</taxon>
        <taxon>Metazoa</taxon>
        <taxon>Ecdysozoa</taxon>
        <taxon>Nematoda</taxon>
        <taxon>Chromadorea</taxon>
        <taxon>Rhabditida</taxon>
        <taxon>Tylenchina</taxon>
        <taxon>Panagrolaimomorpha</taxon>
        <taxon>Panagrolaimoidea</taxon>
        <taxon>Panagrolaimidae</taxon>
        <taxon>Panagrolaimus</taxon>
    </lineage>
</organism>
<dbReference type="Proteomes" id="UP000887578">
    <property type="component" value="Unplaced"/>
</dbReference>
<evidence type="ECO:0000313" key="1">
    <source>
        <dbReference type="Proteomes" id="UP000887578"/>
    </source>
</evidence>
<dbReference type="WBParaSite" id="PDA_v2.g24898.t1">
    <property type="protein sequence ID" value="PDA_v2.g24898.t1"/>
    <property type="gene ID" value="PDA_v2.g24898"/>
</dbReference>
<sequence>MVSILPYASSCQLLIFNLKESFGSEVIKNAADKSSVQQMLYAIGALQAVENLENVSRIGSQQQQSSGENPRPILVKFMAEKDQAEVLTNSSKLKNFPEWKNVAFEAYRTLPLDPEKEAMRKRLEELEVLRL</sequence>
<dbReference type="AlphaFoldDB" id="A0A914Q2C6"/>
<protein>
    <submittedName>
        <fullName evidence="2">Uncharacterized protein</fullName>
    </submittedName>
</protein>
<name>A0A914Q2C6_9BILA</name>
<evidence type="ECO:0000313" key="2">
    <source>
        <dbReference type="WBParaSite" id="PDA_v2.g24898.t1"/>
    </source>
</evidence>
<reference evidence="2" key="1">
    <citation type="submission" date="2022-11" db="UniProtKB">
        <authorList>
            <consortium name="WormBaseParasite"/>
        </authorList>
    </citation>
    <scope>IDENTIFICATION</scope>
</reference>
<accession>A0A914Q2C6</accession>
<keyword evidence="1" id="KW-1185">Reference proteome</keyword>